<feature type="domain" description="GGDEF" evidence="2">
    <location>
        <begin position="232"/>
        <end position="363"/>
    </location>
</feature>
<comment type="caution">
    <text evidence="3">The sequence shown here is derived from an EMBL/GenBank/DDBJ whole genome shotgun (WGS) entry which is preliminary data.</text>
</comment>
<dbReference type="InterPro" id="IPR043128">
    <property type="entry name" value="Rev_trsase/Diguanyl_cyclase"/>
</dbReference>
<dbReference type="CDD" id="cd01949">
    <property type="entry name" value="GGDEF"/>
    <property type="match status" value="1"/>
</dbReference>
<dbReference type="SMART" id="SM00267">
    <property type="entry name" value="GGDEF"/>
    <property type="match status" value="1"/>
</dbReference>
<organism evidence="3 4">
    <name type="scientific">Cohnella pontilimi</name>
    <dbReference type="NCBI Taxonomy" id="2564100"/>
    <lineage>
        <taxon>Bacteria</taxon>
        <taxon>Bacillati</taxon>
        <taxon>Bacillota</taxon>
        <taxon>Bacilli</taxon>
        <taxon>Bacillales</taxon>
        <taxon>Paenibacillaceae</taxon>
        <taxon>Cohnella</taxon>
    </lineage>
</organism>
<sequence length="371" mass="41711">MDEQEFLQRNMAEWRRRIMNSLWICAGLYLIAQLASLFLLPDSVYPNFLTKGLIPSTCWMMLILCACELAVFLSMPGVDYYLMTGMSLAASVAIWFHHDVQSVMLVIMIPLVVSHIFYNRKLSLYVFILSEALLVAVYSLNPAWRNQGLTFDLITVFILQIGVMVILLQILKRNRQVVRFLRETTASNRMLIEQNVEMNRITKLDGLTGLYNHVAFHDYLDHLIGYAPQLGVPPVLAIIDIDNFKTINDSYGHQAGDAALRILAEVISKELTPDDFAARYGGEEFALVLVDRSLPTAIETLEKIRSSIVRTNIPEIGNSAVSVSIGVEPFAPAYTKYEWFQAADSLLYQAKRSGKNMTSSRAVSGENLAEG</sequence>
<keyword evidence="1" id="KW-1133">Transmembrane helix</keyword>
<gene>
    <name evidence="3" type="ORF">E5161_09660</name>
</gene>
<feature type="transmembrane region" description="Helical" evidence="1">
    <location>
        <begin position="21"/>
        <end position="40"/>
    </location>
</feature>
<dbReference type="NCBIfam" id="TIGR00254">
    <property type="entry name" value="GGDEF"/>
    <property type="match status" value="1"/>
</dbReference>
<dbReference type="InterPro" id="IPR050469">
    <property type="entry name" value="Diguanylate_Cyclase"/>
</dbReference>
<dbReference type="Gene3D" id="3.30.70.270">
    <property type="match status" value="1"/>
</dbReference>
<keyword evidence="1" id="KW-0472">Membrane</keyword>
<dbReference type="PROSITE" id="PS50887">
    <property type="entry name" value="GGDEF"/>
    <property type="match status" value="1"/>
</dbReference>
<keyword evidence="4" id="KW-1185">Reference proteome</keyword>
<dbReference type="InterPro" id="IPR000160">
    <property type="entry name" value="GGDEF_dom"/>
</dbReference>
<dbReference type="EMBL" id="SUPK01000004">
    <property type="protein sequence ID" value="TJY42262.1"/>
    <property type="molecule type" value="Genomic_DNA"/>
</dbReference>
<evidence type="ECO:0000256" key="1">
    <source>
        <dbReference type="SAM" id="Phobius"/>
    </source>
</evidence>
<dbReference type="GO" id="GO:0043709">
    <property type="term" value="P:cell adhesion involved in single-species biofilm formation"/>
    <property type="evidence" value="ECO:0007669"/>
    <property type="project" value="TreeGrafter"/>
</dbReference>
<evidence type="ECO:0000313" key="4">
    <source>
        <dbReference type="Proteomes" id="UP000309673"/>
    </source>
</evidence>
<dbReference type="GO" id="GO:0052621">
    <property type="term" value="F:diguanylate cyclase activity"/>
    <property type="evidence" value="ECO:0007669"/>
    <property type="project" value="TreeGrafter"/>
</dbReference>
<dbReference type="InterPro" id="IPR029787">
    <property type="entry name" value="Nucleotide_cyclase"/>
</dbReference>
<reference evidence="3 4" key="1">
    <citation type="submission" date="2019-04" db="EMBL/GenBank/DDBJ databases">
        <title>Cohnella sp. nov., isolated from soil.</title>
        <authorList>
            <person name="Kim W."/>
        </authorList>
    </citation>
    <scope>NUCLEOTIDE SEQUENCE [LARGE SCALE GENOMIC DNA]</scope>
    <source>
        <strain evidence="3 4">CAU 1483</strain>
    </source>
</reference>
<evidence type="ECO:0000313" key="3">
    <source>
        <dbReference type="EMBL" id="TJY42262.1"/>
    </source>
</evidence>
<dbReference type="PANTHER" id="PTHR45138:SF24">
    <property type="entry name" value="DIGUANYLATE CYCLASE DGCC-RELATED"/>
    <property type="match status" value="1"/>
</dbReference>
<dbReference type="Pfam" id="PF00990">
    <property type="entry name" value="GGDEF"/>
    <property type="match status" value="1"/>
</dbReference>
<accession>A0A4U0FFW9</accession>
<protein>
    <submittedName>
        <fullName evidence="3">GGDEF domain-containing protein</fullName>
    </submittedName>
</protein>
<feature type="transmembrane region" description="Helical" evidence="1">
    <location>
        <begin position="80"/>
        <end position="96"/>
    </location>
</feature>
<evidence type="ECO:0000259" key="2">
    <source>
        <dbReference type="PROSITE" id="PS50887"/>
    </source>
</evidence>
<dbReference type="FunFam" id="3.30.70.270:FF:000001">
    <property type="entry name" value="Diguanylate cyclase domain protein"/>
    <property type="match status" value="1"/>
</dbReference>
<proteinExistence type="predicted"/>
<dbReference type="Proteomes" id="UP000309673">
    <property type="component" value="Unassembled WGS sequence"/>
</dbReference>
<feature type="transmembrane region" description="Helical" evidence="1">
    <location>
        <begin position="125"/>
        <end position="144"/>
    </location>
</feature>
<feature type="transmembrane region" description="Helical" evidence="1">
    <location>
        <begin position="150"/>
        <end position="171"/>
    </location>
</feature>
<keyword evidence="1" id="KW-0812">Transmembrane</keyword>
<name>A0A4U0FFW9_9BACL</name>
<dbReference type="AlphaFoldDB" id="A0A4U0FFW9"/>
<feature type="transmembrane region" description="Helical" evidence="1">
    <location>
        <begin position="52"/>
        <end position="73"/>
    </location>
</feature>
<dbReference type="OrthoDB" id="9759607at2"/>
<feature type="transmembrane region" description="Helical" evidence="1">
    <location>
        <begin position="102"/>
        <end position="118"/>
    </location>
</feature>
<dbReference type="PANTHER" id="PTHR45138">
    <property type="entry name" value="REGULATORY COMPONENTS OF SENSORY TRANSDUCTION SYSTEM"/>
    <property type="match status" value="1"/>
</dbReference>
<dbReference type="GO" id="GO:1902201">
    <property type="term" value="P:negative regulation of bacterial-type flagellum-dependent cell motility"/>
    <property type="evidence" value="ECO:0007669"/>
    <property type="project" value="TreeGrafter"/>
</dbReference>
<dbReference type="SUPFAM" id="SSF55073">
    <property type="entry name" value="Nucleotide cyclase"/>
    <property type="match status" value="1"/>
</dbReference>
<dbReference type="GO" id="GO:0005886">
    <property type="term" value="C:plasma membrane"/>
    <property type="evidence" value="ECO:0007669"/>
    <property type="project" value="TreeGrafter"/>
</dbReference>
<dbReference type="RefSeq" id="WP_136777517.1">
    <property type="nucleotide sequence ID" value="NZ_SUPK01000004.1"/>
</dbReference>